<evidence type="ECO:0000256" key="1">
    <source>
        <dbReference type="ARBA" id="ARBA00022490"/>
    </source>
</evidence>
<dbReference type="InterPro" id="IPR018063">
    <property type="entry name" value="SAM_MeTrfase_RsmI_CS"/>
</dbReference>
<dbReference type="InterPro" id="IPR008189">
    <property type="entry name" value="rRNA_ssu_MeTfrase_I"/>
</dbReference>
<organism evidence="9">
    <name type="scientific">Chrysotila carterae</name>
    <name type="common">Marine alga</name>
    <name type="synonym">Syracosphaera carterae</name>
    <dbReference type="NCBI Taxonomy" id="13221"/>
    <lineage>
        <taxon>Eukaryota</taxon>
        <taxon>Haptista</taxon>
        <taxon>Haptophyta</taxon>
        <taxon>Prymnesiophyceae</taxon>
        <taxon>Isochrysidales</taxon>
        <taxon>Isochrysidaceae</taxon>
        <taxon>Chrysotila</taxon>
    </lineage>
</organism>
<dbReference type="NCBIfam" id="TIGR00096">
    <property type="entry name" value="16S rRNA (cytidine(1402)-2'-O)-methyltransferase"/>
    <property type="match status" value="1"/>
</dbReference>
<feature type="compositionally biased region" description="Acidic residues" evidence="6">
    <location>
        <begin position="167"/>
        <end position="184"/>
    </location>
</feature>
<feature type="region of interest" description="Disordered" evidence="6">
    <location>
        <begin position="151"/>
        <end position="209"/>
    </location>
</feature>
<dbReference type="Gene3D" id="3.40.1010.10">
    <property type="entry name" value="Cobalt-precorrin-4 Transmethylase, Domain 1"/>
    <property type="match status" value="1"/>
</dbReference>
<dbReference type="PANTHER" id="PTHR46111:SF1">
    <property type="entry name" value="RIBOSOMAL RNA SMALL SUBUNIT METHYLTRANSFERASE I"/>
    <property type="match status" value="1"/>
</dbReference>
<dbReference type="PANTHER" id="PTHR46111">
    <property type="entry name" value="RIBOSOMAL RNA SMALL SUBUNIT METHYLTRANSFERASE I"/>
    <property type="match status" value="1"/>
</dbReference>
<evidence type="ECO:0000313" key="9">
    <source>
        <dbReference type="EMBL" id="CAE0788123.1"/>
    </source>
</evidence>
<keyword evidence="5" id="KW-0949">S-adenosyl-L-methionine</keyword>
<dbReference type="FunFam" id="3.30.950.10:FF:000002">
    <property type="entry name" value="Ribosomal RNA small subunit methyltransferase I"/>
    <property type="match status" value="1"/>
</dbReference>
<dbReference type="EMBL" id="HBIZ01066618">
    <property type="protein sequence ID" value="CAE0788123.1"/>
    <property type="molecule type" value="Transcribed_RNA"/>
</dbReference>
<evidence type="ECO:0000256" key="3">
    <source>
        <dbReference type="ARBA" id="ARBA00022603"/>
    </source>
</evidence>
<evidence type="ECO:0000256" key="2">
    <source>
        <dbReference type="ARBA" id="ARBA00022552"/>
    </source>
</evidence>
<dbReference type="GO" id="GO:0032259">
    <property type="term" value="P:methylation"/>
    <property type="evidence" value="ECO:0007669"/>
    <property type="project" value="UniProtKB-KW"/>
</dbReference>
<dbReference type="SUPFAM" id="SSF53790">
    <property type="entry name" value="Tetrapyrrole methylase"/>
    <property type="match status" value="1"/>
</dbReference>
<evidence type="ECO:0000259" key="8">
    <source>
        <dbReference type="Pfam" id="PF00590"/>
    </source>
</evidence>
<keyword evidence="4" id="KW-0808">Transferase</keyword>
<dbReference type="GO" id="GO:0006364">
    <property type="term" value="P:rRNA processing"/>
    <property type="evidence" value="ECO:0007669"/>
    <property type="project" value="UniProtKB-KW"/>
</dbReference>
<feature type="region of interest" description="Disordered" evidence="6">
    <location>
        <begin position="530"/>
        <end position="552"/>
    </location>
</feature>
<proteinExistence type="inferred from homology"/>
<dbReference type="PROSITE" id="PS51257">
    <property type="entry name" value="PROKAR_LIPOPROTEIN"/>
    <property type="match status" value="1"/>
</dbReference>
<dbReference type="InterPro" id="IPR035996">
    <property type="entry name" value="4pyrrol_Methylase_sf"/>
</dbReference>
<dbReference type="InterPro" id="IPR014777">
    <property type="entry name" value="4pyrrole_Mease_sub1"/>
</dbReference>
<keyword evidence="1" id="KW-0963">Cytoplasm</keyword>
<reference evidence="9" key="1">
    <citation type="submission" date="2021-01" db="EMBL/GenBank/DDBJ databases">
        <authorList>
            <person name="Corre E."/>
            <person name="Pelletier E."/>
            <person name="Niang G."/>
            <person name="Scheremetjew M."/>
            <person name="Finn R."/>
            <person name="Kale V."/>
            <person name="Holt S."/>
            <person name="Cochrane G."/>
            <person name="Meng A."/>
            <person name="Brown T."/>
            <person name="Cohen L."/>
        </authorList>
    </citation>
    <scope>NUCLEOTIDE SEQUENCE</scope>
    <source>
        <strain evidence="9">CCMP645</strain>
    </source>
</reference>
<dbReference type="GO" id="GO:0008168">
    <property type="term" value="F:methyltransferase activity"/>
    <property type="evidence" value="ECO:0007669"/>
    <property type="project" value="UniProtKB-KW"/>
</dbReference>
<evidence type="ECO:0000256" key="5">
    <source>
        <dbReference type="ARBA" id="ARBA00022691"/>
    </source>
</evidence>
<dbReference type="HAMAP" id="MF_01877">
    <property type="entry name" value="16SrRNA_methyltr_I"/>
    <property type="match status" value="1"/>
</dbReference>
<keyword evidence="2" id="KW-0698">rRNA processing</keyword>
<sequence>MLKSARKPCLILCMGLLSSISCMFDALALSPSCSFKGNPCSTIQSFSTAIAFINAGFDCCTSGQESLVSRHHLSNSCFTVRSPCNTQLSPQPVQFAEGGSQSRESPEVRRCTSAKSLGGYSLLHAIIRRSKIRPTRSGTCFSTRPSARRRLGQPLCSLPPACSDQASEGDDDGLEGPTGEDDDGLERFTGEDQAANRTGDDQDGWFDGGGIRAGQEDVLDFMPSERMSSTVRPGHVYFVSTPIGNLEDITLRAVRTLRQVDVVASEDTRHTSRLLRHLGVGKKLLVSHHEHNTRAAIPKLLQYAAQGLSIAVVSDAGTPGISDPGMELAAECAAASVPLVPVPGACAAIAALSISGYANTEFCFGGFLPRAGKARRQRVVELAQEPRAVILYEAPHRLLSTLQDLCDAGASARQCLCAREITKLHEQVERGTVSQLLSAFRRVEEGDERIRGEFTLVVAPVSDDELRARAEAEQERRADSAEDAVRARLARGESLSRAVKQVAAELMIKRSVAYDLGLRIQREFAEANATAQEWDPKDMVDRPGISSMRLSE</sequence>
<dbReference type="AlphaFoldDB" id="A0A7S4FCJ4"/>
<name>A0A7S4FCJ4_CHRCT</name>
<dbReference type="Pfam" id="PF00590">
    <property type="entry name" value="TP_methylase"/>
    <property type="match status" value="1"/>
</dbReference>
<evidence type="ECO:0000256" key="6">
    <source>
        <dbReference type="SAM" id="MobiDB-lite"/>
    </source>
</evidence>
<accession>A0A7S4FCJ4</accession>
<dbReference type="InterPro" id="IPR000878">
    <property type="entry name" value="4pyrrol_Mease"/>
</dbReference>
<protein>
    <recommendedName>
        <fullName evidence="8">Tetrapyrrole methylase domain-containing protein</fullName>
    </recommendedName>
</protein>
<keyword evidence="3" id="KW-0489">Methyltransferase</keyword>
<feature type="signal peptide" evidence="7">
    <location>
        <begin position="1"/>
        <end position="28"/>
    </location>
</feature>
<dbReference type="InterPro" id="IPR014776">
    <property type="entry name" value="4pyrrole_Mease_sub2"/>
</dbReference>
<evidence type="ECO:0000256" key="7">
    <source>
        <dbReference type="SAM" id="SignalP"/>
    </source>
</evidence>
<dbReference type="FunFam" id="3.40.1010.10:FF:000007">
    <property type="entry name" value="Ribosomal RNA small subunit methyltransferase I"/>
    <property type="match status" value="1"/>
</dbReference>
<gene>
    <name evidence="9" type="ORF">PCAR00345_LOCUS40831</name>
</gene>
<feature type="chain" id="PRO_5030785128" description="Tetrapyrrole methylase domain-containing protein" evidence="7">
    <location>
        <begin position="29"/>
        <end position="552"/>
    </location>
</feature>
<dbReference type="PROSITE" id="PS01296">
    <property type="entry name" value="RSMI"/>
    <property type="match status" value="1"/>
</dbReference>
<feature type="domain" description="Tetrapyrrole methylase" evidence="8">
    <location>
        <begin position="235"/>
        <end position="436"/>
    </location>
</feature>
<dbReference type="CDD" id="cd11648">
    <property type="entry name" value="RsmI"/>
    <property type="match status" value="1"/>
</dbReference>
<evidence type="ECO:0000256" key="4">
    <source>
        <dbReference type="ARBA" id="ARBA00022679"/>
    </source>
</evidence>
<dbReference type="Gene3D" id="3.30.950.10">
    <property type="entry name" value="Methyltransferase, Cobalt-precorrin-4 Transmethylase, Domain 2"/>
    <property type="match status" value="1"/>
</dbReference>
<keyword evidence="7" id="KW-0732">Signal</keyword>